<keyword evidence="2" id="KW-1185">Reference proteome</keyword>
<accession>A0A9P6NE20</accession>
<name>A0A9P6NE20_9BASI</name>
<protein>
    <submittedName>
        <fullName evidence="1">Uncharacterized protein</fullName>
    </submittedName>
</protein>
<organism evidence="1 2">
    <name type="scientific">Cronartium quercuum f. sp. fusiforme G11</name>
    <dbReference type="NCBI Taxonomy" id="708437"/>
    <lineage>
        <taxon>Eukaryota</taxon>
        <taxon>Fungi</taxon>
        <taxon>Dikarya</taxon>
        <taxon>Basidiomycota</taxon>
        <taxon>Pucciniomycotina</taxon>
        <taxon>Pucciniomycetes</taxon>
        <taxon>Pucciniales</taxon>
        <taxon>Coleosporiaceae</taxon>
        <taxon>Cronartium</taxon>
    </lineage>
</organism>
<dbReference type="AlphaFoldDB" id="A0A9P6NE20"/>
<evidence type="ECO:0000313" key="1">
    <source>
        <dbReference type="EMBL" id="KAG0144238.1"/>
    </source>
</evidence>
<gene>
    <name evidence="1" type="ORF">CROQUDRAFT_108605</name>
</gene>
<dbReference type="Proteomes" id="UP000886653">
    <property type="component" value="Unassembled WGS sequence"/>
</dbReference>
<dbReference type="EMBL" id="MU167299">
    <property type="protein sequence ID" value="KAG0144238.1"/>
    <property type="molecule type" value="Genomic_DNA"/>
</dbReference>
<proteinExistence type="predicted"/>
<evidence type="ECO:0000313" key="2">
    <source>
        <dbReference type="Proteomes" id="UP000886653"/>
    </source>
</evidence>
<reference evidence="1" key="1">
    <citation type="submission" date="2013-11" db="EMBL/GenBank/DDBJ databases">
        <title>Genome sequence of the fusiform rust pathogen reveals effectors for host alternation and coevolution with pine.</title>
        <authorList>
            <consortium name="DOE Joint Genome Institute"/>
            <person name="Smith K."/>
            <person name="Pendleton A."/>
            <person name="Kubisiak T."/>
            <person name="Anderson C."/>
            <person name="Salamov A."/>
            <person name="Aerts A."/>
            <person name="Riley R."/>
            <person name="Clum A."/>
            <person name="Lindquist E."/>
            <person name="Ence D."/>
            <person name="Campbell M."/>
            <person name="Kronenberg Z."/>
            <person name="Feau N."/>
            <person name="Dhillon B."/>
            <person name="Hamelin R."/>
            <person name="Burleigh J."/>
            <person name="Smith J."/>
            <person name="Yandell M."/>
            <person name="Nelson C."/>
            <person name="Grigoriev I."/>
            <person name="Davis J."/>
        </authorList>
    </citation>
    <scope>NUCLEOTIDE SEQUENCE</scope>
    <source>
        <strain evidence="1">G11</strain>
    </source>
</reference>
<comment type="caution">
    <text evidence="1">The sequence shown here is derived from an EMBL/GenBank/DDBJ whole genome shotgun (WGS) entry which is preliminary data.</text>
</comment>
<sequence>MADFEPAQDAAEYHYKLDALTKAWQICEWEFFETQFGTNPIADPRMGGFGYEGMNGVFHDGPAVTSEKQLKYG</sequence>